<comment type="subcellular location">
    <subcellularLocation>
        <location evidence="1">Membrane</location>
        <topology evidence="1">Multi-pass membrane protein</topology>
    </subcellularLocation>
</comment>
<evidence type="ECO:0000313" key="12">
    <source>
        <dbReference type="EMBL" id="OGL99106.1"/>
    </source>
</evidence>
<name>A0A1F7W933_9BACT</name>
<keyword evidence="7 10" id="KW-0472">Membrane</keyword>
<keyword evidence="8" id="KW-1015">Disulfide bond</keyword>
<evidence type="ECO:0000256" key="3">
    <source>
        <dbReference type="ARBA" id="ARBA00022692"/>
    </source>
</evidence>
<evidence type="ECO:0000256" key="7">
    <source>
        <dbReference type="ARBA" id="ARBA00023136"/>
    </source>
</evidence>
<protein>
    <recommendedName>
        <fullName evidence="11">Vitamin K epoxide reductase domain-containing protein</fullName>
    </recommendedName>
</protein>
<dbReference type="InterPro" id="IPR044698">
    <property type="entry name" value="VKOR/LTO1"/>
</dbReference>
<evidence type="ECO:0000259" key="11">
    <source>
        <dbReference type="SMART" id="SM00756"/>
    </source>
</evidence>
<dbReference type="PANTHER" id="PTHR34573">
    <property type="entry name" value="VKC DOMAIN-CONTAINING PROTEIN"/>
    <property type="match status" value="1"/>
</dbReference>
<dbReference type="PANTHER" id="PTHR34573:SF1">
    <property type="entry name" value="VITAMIN K EPOXIDE REDUCTASE DOMAIN-CONTAINING PROTEIN"/>
    <property type="match status" value="1"/>
</dbReference>
<dbReference type="SMART" id="SM00756">
    <property type="entry name" value="VKc"/>
    <property type="match status" value="1"/>
</dbReference>
<evidence type="ECO:0000256" key="5">
    <source>
        <dbReference type="ARBA" id="ARBA00022989"/>
    </source>
</evidence>
<evidence type="ECO:0000256" key="8">
    <source>
        <dbReference type="ARBA" id="ARBA00023157"/>
    </source>
</evidence>
<gene>
    <name evidence="12" type="ORF">A2304_04555</name>
</gene>
<keyword evidence="6" id="KW-0560">Oxidoreductase</keyword>
<dbReference type="Pfam" id="PF07884">
    <property type="entry name" value="VKOR"/>
    <property type="match status" value="1"/>
</dbReference>
<dbReference type="GO" id="GO:0016020">
    <property type="term" value="C:membrane"/>
    <property type="evidence" value="ECO:0007669"/>
    <property type="project" value="UniProtKB-SubCell"/>
</dbReference>
<dbReference type="GO" id="GO:0016491">
    <property type="term" value="F:oxidoreductase activity"/>
    <property type="evidence" value="ECO:0007669"/>
    <property type="project" value="UniProtKB-KW"/>
</dbReference>
<keyword evidence="9" id="KW-0676">Redox-active center</keyword>
<feature type="transmembrane region" description="Helical" evidence="10">
    <location>
        <begin position="90"/>
        <end position="107"/>
    </location>
</feature>
<dbReference type="AlphaFoldDB" id="A0A1F7W933"/>
<evidence type="ECO:0000256" key="4">
    <source>
        <dbReference type="ARBA" id="ARBA00022719"/>
    </source>
</evidence>
<dbReference type="CDD" id="cd12916">
    <property type="entry name" value="VKOR_1"/>
    <property type="match status" value="1"/>
</dbReference>
<evidence type="ECO:0000313" key="13">
    <source>
        <dbReference type="Proteomes" id="UP000176501"/>
    </source>
</evidence>
<evidence type="ECO:0000256" key="9">
    <source>
        <dbReference type="ARBA" id="ARBA00023284"/>
    </source>
</evidence>
<keyword evidence="4" id="KW-0874">Quinone</keyword>
<reference evidence="12 13" key="1">
    <citation type="journal article" date="2016" name="Nat. Commun.">
        <title>Thousands of microbial genomes shed light on interconnected biogeochemical processes in an aquifer system.</title>
        <authorList>
            <person name="Anantharaman K."/>
            <person name="Brown C.T."/>
            <person name="Hug L.A."/>
            <person name="Sharon I."/>
            <person name="Castelle C.J."/>
            <person name="Probst A.J."/>
            <person name="Thomas B.C."/>
            <person name="Singh A."/>
            <person name="Wilkins M.J."/>
            <person name="Karaoz U."/>
            <person name="Brodie E.L."/>
            <person name="Williams K.H."/>
            <person name="Hubbard S.S."/>
            <person name="Banfield J.F."/>
        </authorList>
    </citation>
    <scope>NUCLEOTIDE SEQUENCE [LARGE SCALE GENOMIC DNA]</scope>
</reference>
<dbReference type="Proteomes" id="UP000176501">
    <property type="component" value="Unassembled WGS sequence"/>
</dbReference>
<keyword evidence="5 10" id="KW-1133">Transmembrane helix</keyword>
<organism evidence="12 13">
    <name type="scientific">Candidatus Uhrbacteria bacterium RIFOXYB2_FULL_57_15</name>
    <dbReference type="NCBI Taxonomy" id="1802422"/>
    <lineage>
        <taxon>Bacteria</taxon>
        <taxon>Candidatus Uhriibacteriota</taxon>
    </lineage>
</organism>
<proteinExistence type="inferred from homology"/>
<keyword evidence="3 10" id="KW-0812">Transmembrane</keyword>
<feature type="domain" description="Vitamin K epoxide reductase" evidence="11">
    <location>
        <begin position="2"/>
        <end position="138"/>
    </location>
</feature>
<feature type="transmembrane region" description="Helical" evidence="10">
    <location>
        <begin position="57"/>
        <end position="78"/>
    </location>
</feature>
<comment type="similarity">
    <text evidence="2">Belongs to the VKOR family.</text>
</comment>
<dbReference type="InterPro" id="IPR038354">
    <property type="entry name" value="VKOR_sf"/>
</dbReference>
<feature type="transmembrane region" description="Helical" evidence="10">
    <location>
        <begin position="113"/>
        <end position="135"/>
    </location>
</feature>
<accession>A0A1F7W933</accession>
<evidence type="ECO:0000256" key="2">
    <source>
        <dbReference type="ARBA" id="ARBA00006214"/>
    </source>
</evidence>
<dbReference type="Gene3D" id="1.20.1440.130">
    <property type="entry name" value="VKOR domain"/>
    <property type="match status" value="1"/>
</dbReference>
<dbReference type="GO" id="GO:0048038">
    <property type="term" value="F:quinone binding"/>
    <property type="evidence" value="ECO:0007669"/>
    <property type="project" value="UniProtKB-KW"/>
</dbReference>
<sequence length="145" mass="15899">MQRRLLMLSVVLSVIGFGISGYSFAHHESFVSGAFCNVNDSFSCDIVNRGPYSDLFGIPVALIGMIGYTFLFAGSVLCLKRPEDLPARTFLLLAAAGGLAFSFYLTGIEAFVLKTWCLLCLMSQLSIAAIFAMSAHARIKMRRRK</sequence>
<evidence type="ECO:0000256" key="1">
    <source>
        <dbReference type="ARBA" id="ARBA00004141"/>
    </source>
</evidence>
<comment type="caution">
    <text evidence="12">The sequence shown here is derived from an EMBL/GenBank/DDBJ whole genome shotgun (WGS) entry which is preliminary data.</text>
</comment>
<dbReference type="EMBL" id="MGFE01000010">
    <property type="protein sequence ID" value="OGL99106.1"/>
    <property type="molecule type" value="Genomic_DNA"/>
</dbReference>
<dbReference type="InterPro" id="IPR012932">
    <property type="entry name" value="VKOR"/>
</dbReference>
<evidence type="ECO:0000256" key="10">
    <source>
        <dbReference type="SAM" id="Phobius"/>
    </source>
</evidence>
<evidence type="ECO:0000256" key="6">
    <source>
        <dbReference type="ARBA" id="ARBA00023002"/>
    </source>
</evidence>